<protein>
    <submittedName>
        <fullName evidence="1">Uncharacterized protein</fullName>
    </submittedName>
</protein>
<dbReference type="Proteomes" id="UP000728032">
    <property type="component" value="Unassembled WGS sequence"/>
</dbReference>
<organism evidence="1">
    <name type="scientific">Oppiella nova</name>
    <dbReference type="NCBI Taxonomy" id="334625"/>
    <lineage>
        <taxon>Eukaryota</taxon>
        <taxon>Metazoa</taxon>
        <taxon>Ecdysozoa</taxon>
        <taxon>Arthropoda</taxon>
        <taxon>Chelicerata</taxon>
        <taxon>Arachnida</taxon>
        <taxon>Acari</taxon>
        <taxon>Acariformes</taxon>
        <taxon>Sarcoptiformes</taxon>
        <taxon>Oribatida</taxon>
        <taxon>Brachypylina</taxon>
        <taxon>Oppioidea</taxon>
        <taxon>Oppiidae</taxon>
        <taxon>Oppiella</taxon>
    </lineage>
</organism>
<gene>
    <name evidence="1" type="ORF">ONB1V03_LOCUS6049</name>
</gene>
<dbReference type="EMBL" id="CAJPVJ010002603">
    <property type="protein sequence ID" value="CAG2166529.1"/>
    <property type="molecule type" value="Genomic_DNA"/>
</dbReference>
<dbReference type="EMBL" id="OC917428">
    <property type="protein sequence ID" value="CAD7647037.1"/>
    <property type="molecule type" value="Genomic_DNA"/>
</dbReference>
<sequence length="87" mass="10213">MVGTRFASIHTGQSYLPVLMTPFCYGPHFQFTNISQVITQRLYEASLLQRWYLTRNTFYMQIFKTIAENSIFMDKPVTDFYAITVDP</sequence>
<accession>A0A7R9QIA3</accession>
<proteinExistence type="predicted"/>
<reference evidence="1" key="1">
    <citation type="submission" date="2020-11" db="EMBL/GenBank/DDBJ databases">
        <authorList>
            <person name="Tran Van P."/>
        </authorList>
    </citation>
    <scope>NUCLEOTIDE SEQUENCE</scope>
</reference>
<dbReference type="AlphaFoldDB" id="A0A7R9QIA3"/>
<feature type="non-terminal residue" evidence="1">
    <location>
        <position position="1"/>
    </location>
</feature>
<keyword evidence="2" id="KW-1185">Reference proteome</keyword>
<evidence type="ECO:0000313" key="2">
    <source>
        <dbReference type="Proteomes" id="UP000728032"/>
    </source>
</evidence>
<name>A0A7R9QIA3_9ACAR</name>
<evidence type="ECO:0000313" key="1">
    <source>
        <dbReference type="EMBL" id="CAD7647037.1"/>
    </source>
</evidence>